<evidence type="ECO:0000313" key="1">
    <source>
        <dbReference type="EMBL" id="KAI3822642.1"/>
    </source>
</evidence>
<dbReference type="EMBL" id="CM042020">
    <property type="protein sequence ID" value="KAI3822642.1"/>
    <property type="molecule type" value="Genomic_DNA"/>
</dbReference>
<evidence type="ECO:0000313" key="2">
    <source>
        <dbReference type="Proteomes" id="UP001056120"/>
    </source>
</evidence>
<dbReference type="Proteomes" id="UP001056120">
    <property type="component" value="Linkage Group LG03"/>
</dbReference>
<accession>A0ACB9JRJ3</accession>
<name>A0ACB9JRJ3_9ASTR</name>
<proteinExistence type="predicted"/>
<protein>
    <submittedName>
        <fullName evidence="1">Uncharacterized protein</fullName>
    </submittedName>
</protein>
<gene>
    <name evidence="1" type="ORF">L1987_10237</name>
</gene>
<sequence>MLAGDLREQTPQSDEDGTLIDLVSDLDDSVGVPDVIDAVPWAGYEGRAIQCVWCNGEEVLKREEKRVDM</sequence>
<reference evidence="1 2" key="2">
    <citation type="journal article" date="2022" name="Mol. Ecol. Resour.">
        <title>The genomes of chicory, endive, great burdock and yacon provide insights into Asteraceae paleo-polyploidization history and plant inulin production.</title>
        <authorList>
            <person name="Fan W."/>
            <person name="Wang S."/>
            <person name="Wang H."/>
            <person name="Wang A."/>
            <person name="Jiang F."/>
            <person name="Liu H."/>
            <person name="Zhao H."/>
            <person name="Xu D."/>
            <person name="Zhang Y."/>
        </authorList>
    </citation>
    <scope>NUCLEOTIDE SEQUENCE [LARGE SCALE GENOMIC DNA]</scope>
    <source>
        <strain evidence="2">cv. Yunnan</strain>
        <tissue evidence="1">Leaves</tissue>
    </source>
</reference>
<organism evidence="1 2">
    <name type="scientific">Smallanthus sonchifolius</name>
    <dbReference type="NCBI Taxonomy" id="185202"/>
    <lineage>
        <taxon>Eukaryota</taxon>
        <taxon>Viridiplantae</taxon>
        <taxon>Streptophyta</taxon>
        <taxon>Embryophyta</taxon>
        <taxon>Tracheophyta</taxon>
        <taxon>Spermatophyta</taxon>
        <taxon>Magnoliopsida</taxon>
        <taxon>eudicotyledons</taxon>
        <taxon>Gunneridae</taxon>
        <taxon>Pentapetalae</taxon>
        <taxon>asterids</taxon>
        <taxon>campanulids</taxon>
        <taxon>Asterales</taxon>
        <taxon>Asteraceae</taxon>
        <taxon>Asteroideae</taxon>
        <taxon>Heliantheae alliance</taxon>
        <taxon>Millerieae</taxon>
        <taxon>Smallanthus</taxon>
    </lineage>
</organism>
<reference evidence="2" key="1">
    <citation type="journal article" date="2022" name="Mol. Ecol. Resour.">
        <title>The genomes of chicory, endive, great burdock and yacon provide insights into Asteraceae palaeo-polyploidization history and plant inulin production.</title>
        <authorList>
            <person name="Fan W."/>
            <person name="Wang S."/>
            <person name="Wang H."/>
            <person name="Wang A."/>
            <person name="Jiang F."/>
            <person name="Liu H."/>
            <person name="Zhao H."/>
            <person name="Xu D."/>
            <person name="Zhang Y."/>
        </authorList>
    </citation>
    <scope>NUCLEOTIDE SEQUENCE [LARGE SCALE GENOMIC DNA]</scope>
    <source>
        <strain evidence="2">cv. Yunnan</strain>
    </source>
</reference>
<keyword evidence="2" id="KW-1185">Reference proteome</keyword>
<comment type="caution">
    <text evidence="1">The sequence shown here is derived from an EMBL/GenBank/DDBJ whole genome shotgun (WGS) entry which is preliminary data.</text>
</comment>